<keyword evidence="1" id="KW-1133">Transmembrane helix</keyword>
<evidence type="ECO:0000313" key="3">
    <source>
        <dbReference type="Proteomes" id="UP000754750"/>
    </source>
</evidence>
<comment type="caution">
    <text evidence="2">The sequence shown here is derived from an EMBL/GenBank/DDBJ whole genome shotgun (WGS) entry which is preliminary data.</text>
</comment>
<gene>
    <name evidence="2" type="ORF">E7512_13150</name>
</gene>
<evidence type="ECO:0000313" key="2">
    <source>
        <dbReference type="EMBL" id="MBE6834499.1"/>
    </source>
</evidence>
<feature type="transmembrane region" description="Helical" evidence="1">
    <location>
        <begin position="29"/>
        <end position="50"/>
    </location>
</feature>
<dbReference type="AlphaFoldDB" id="A0A928KUC5"/>
<proteinExistence type="predicted"/>
<protein>
    <submittedName>
        <fullName evidence="2">Uncharacterized protein</fullName>
    </submittedName>
</protein>
<sequence>MNLTTLAIAFQSVIGPVESDAIDHSLELMGKGMLGIFIVMVLIYALIVGLDKVTGGKKEKQ</sequence>
<dbReference type="RefSeq" id="WP_020073857.1">
    <property type="nucleotide sequence ID" value="NZ_JBKWRC010000003.1"/>
</dbReference>
<reference evidence="2" key="1">
    <citation type="submission" date="2019-04" db="EMBL/GenBank/DDBJ databases">
        <title>Evolution of Biomass-Degrading Anaerobic Consortia Revealed by Metagenomics.</title>
        <authorList>
            <person name="Peng X."/>
        </authorList>
    </citation>
    <scope>NUCLEOTIDE SEQUENCE</scope>
    <source>
        <strain evidence="2">SIG551</strain>
    </source>
</reference>
<keyword evidence="1" id="KW-0472">Membrane</keyword>
<dbReference type="Proteomes" id="UP000754750">
    <property type="component" value="Unassembled WGS sequence"/>
</dbReference>
<accession>A0A928KUC5</accession>
<keyword evidence="1" id="KW-0812">Transmembrane</keyword>
<dbReference type="EMBL" id="SVNY01000007">
    <property type="protein sequence ID" value="MBE6834499.1"/>
    <property type="molecule type" value="Genomic_DNA"/>
</dbReference>
<name>A0A928KUC5_9FIRM</name>
<evidence type="ECO:0000256" key="1">
    <source>
        <dbReference type="SAM" id="Phobius"/>
    </source>
</evidence>
<organism evidence="2 3">
    <name type="scientific">Faecalispora sporosphaeroides</name>
    <dbReference type="NCBI Taxonomy" id="1549"/>
    <lineage>
        <taxon>Bacteria</taxon>
        <taxon>Bacillati</taxon>
        <taxon>Bacillota</taxon>
        <taxon>Clostridia</taxon>
        <taxon>Eubacteriales</taxon>
        <taxon>Oscillospiraceae</taxon>
        <taxon>Faecalispora</taxon>
    </lineage>
</organism>